<evidence type="ECO:0000313" key="5">
    <source>
        <dbReference type="Proteomes" id="UP001267290"/>
    </source>
</evidence>
<dbReference type="PROSITE" id="PS51175">
    <property type="entry name" value="CBM6"/>
    <property type="match status" value="1"/>
</dbReference>
<feature type="domain" description="CBM6" evidence="2">
    <location>
        <begin position="438"/>
        <end position="570"/>
    </location>
</feature>
<reference evidence="4 5" key="1">
    <citation type="submission" date="2023-07" db="EMBL/GenBank/DDBJ databases">
        <title>Sorghum-associated microbial communities from plants grown in Nebraska, USA.</title>
        <authorList>
            <person name="Schachtman D."/>
        </authorList>
    </citation>
    <scope>NUCLEOTIDE SEQUENCE [LARGE SCALE GENOMIC DNA]</scope>
    <source>
        <strain evidence="4 5">CC258</strain>
    </source>
</reference>
<dbReference type="PANTHER" id="PTHR10963">
    <property type="entry name" value="GLYCOSYL HYDROLASE-RELATED"/>
    <property type="match status" value="1"/>
</dbReference>
<dbReference type="SUPFAM" id="SSF49785">
    <property type="entry name" value="Galactose-binding domain-like"/>
    <property type="match status" value="2"/>
</dbReference>
<dbReference type="Gene3D" id="2.60.120.200">
    <property type="match status" value="1"/>
</dbReference>
<dbReference type="RefSeq" id="WP_310501127.1">
    <property type="nucleotide sequence ID" value="NZ_JAVDSB010000011.1"/>
</dbReference>
<dbReference type="Proteomes" id="UP001267290">
    <property type="component" value="Unassembled WGS sequence"/>
</dbReference>
<comment type="similarity">
    <text evidence="1">Belongs to the glycosyl hydrolase 16 family.</text>
</comment>
<evidence type="ECO:0000256" key="1">
    <source>
        <dbReference type="ARBA" id="ARBA00006865"/>
    </source>
</evidence>
<dbReference type="InterPro" id="IPR000757">
    <property type="entry name" value="Beta-glucanase-like"/>
</dbReference>
<dbReference type="PANTHER" id="PTHR10963:SF55">
    <property type="entry name" value="GLYCOSIDE HYDROLASE FAMILY 16 PROTEIN"/>
    <property type="match status" value="1"/>
</dbReference>
<dbReference type="Gene3D" id="2.60.120.260">
    <property type="entry name" value="Galactose-binding domain-like"/>
    <property type="match status" value="2"/>
</dbReference>
<keyword evidence="5" id="KW-1185">Reference proteome</keyword>
<accession>A0ABU1P1T7</accession>
<dbReference type="InterPro" id="IPR013320">
    <property type="entry name" value="ConA-like_dom_sf"/>
</dbReference>
<evidence type="ECO:0000313" key="4">
    <source>
        <dbReference type="EMBL" id="MDR6553673.1"/>
    </source>
</evidence>
<dbReference type="InterPro" id="IPR008979">
    <property type="entry name" value="Galactose-bd-like_sf"/>
</dbReference>
<dbReference type="PROSITE" id="PS51762">
    <property type="entry name" value="GH16_2"/>
    <property type="match status" value="1"/>
</dbReference>
<name>A0ABU1P1T7_9BACL</name>
<dbReference type="Pfam" id="PF00722">
    <property type="entry name" value="Glyco_hydro_16"/>
    <property type="match status" value="1"/>
</dbReference>
<organism evidence="4 5">
    <name type="scientific">Paenibacillus qinlingensis</name>
    <dbReference type="NCBI Taxonomy" id="1837343"/>
    <lineage>
        <taxon>Bacteria</taxon>
        <taxon>Bacillati</taxon>
        <taxon>Bacillota</taxon>
        <taxon>Bacilli</taxon>
        <taxon>Bacillales</taxon>
        <taxon>Paenibacillaceae</taxon>
        <taxon>Paenibacillus</taxon>
    </lineage>
</organism>
<sequence length="572" mass="62861">MVNLKWLSPLRTCIVNPLRTVLPVCLLATATLSTVLPDPVSAAAPAGYTLYYADEFNDTVINEDDWMYRDAGPYSLGYNRKENVRESGGSLHIDFKREQINGTWYNTCGGIVSKKLFGYGYYETRAKLFNSTTGLHSSFWSMGLSNHIAANNITGLTAEIAAGNLPFYNQATEIDGFEHDSANGYYDTGTITYIPGYGSPRQHVNVTPDAWHIYGYEWTPTAIKFYLDGTLVNTINTVTTPMPFAPANFWLTALGYRTVSDYTKLPGESEFDYFRFYAKSYPAANLLGNPQMEFTVKDTSKGYTDQDTPNWIETYDKDASFMTTTDAHTGTRSLKHAKGSNYLVTTKQNLNGIANDTYQLSAWVKSSGGQAQAQMRVLNYGGTEMNITVPTTSTWTQITLNNIPVTNGQATIAFTSNANSSQWMLVDDVIFSEVSATTVYEAESLPVTTSTGDSQTNYNDAVTGKSFNNLNGNGVGDYVQYTVNVPQTGTYTVYVGNRSAFNKGIYQLAVNGTNLGSTVDQYAATSGYMESNLGTVAISTTGNQTFRFTVTGKNTSASTYQLAYDYITLVKN</sequence>
<evidence type="ECO:0000259" key="3">
    <source>
        <dbReference type="PROSITE" id="PS51762"/>
    </source>
</evidence>
<evidence type="ECO:0000259" key="2">
    <source>
        <dbReference type="PROSITE" id="PS51175"/>
    </source>
</evidence>
<dbReference type="InterPro" id="IPR005084">
    <property type="entry name" value="CBM6"/>
</dbReference>
<protein>
    <submittedName>
        <fullName evidence="4">Beta-glucanase (GH16 family)</fullName>
    </submittedName>
</protein>
<dbReference type="SUPFAM" id="SSF49899">
    <property type="entry name" value="Concanavalin A-like lectins/glucanases"/>
    <property type="match status" value="1"/>
</dbReference>
<gene>
    <name evidence="4" type="ORF">J2736_004880</name>
</gene>
<comment type="caution">
    <text evidence="4">The sequence shown here is derived from an EMBL/GenBank/DDBJ whole genome shotgun (WGS) entry which is preliminary data.</text>
</comment>
<dbReference type="EMBL" id="JAVDSB010000011">
    <property type="protein sequence ID" value="MDR6553673.1"/>
    <property type="molecule type" value="Genomic_DNA"/>
</dbReference>
<feature type="domain" description="GH16" evidence="3">
    <location>
        <begin position="31"/>
        <end position="282"/>
    </location>
</feature>
<dbReference type="InterPro" id="IPR050546">
    <property type="entry name" value="Glycosyl_Hydrlase_16"/>
</dbReference>
<proteinExistence type="inferred from homology"/>
<dbReference type="CDD" id="cd00413">
    <property type="entry name" value="Glyco_hydrolase_16"/>
    <property type="match status" value="1"/>
</dbReference>